<evidence type="ECO:0000313" key="3">
    <source>
        <dbReference type="Proteomes" id="UP001055247"/>
    </source>
</evidence>
<name>A0AAV4ZJU3_9HYPH</name>
<dbReference type="Gene3D" id="1.20.90.10">
    <property type="entry name" value="Phospholipase A2 domain"/>
    <property type="match status" value="1"/>
</dbReference>
<dbReference type="InterPro" id="IPR036444">
    <property type="entry name" value="PLipase_A2_dom_sf"/>
</dbReference>
<accession>A0AAV4ZJU3</accession>
<sequence length="145" mass="15102">MALRNVAPLLLAPCLCAPALAQPSGLQQPAALIHGNYCGVGNNAPWPPVDALDAACARHDACTPTGALPSRACNLRLAWETDRISRDPRQPDDVRALAGFIAAGAALLPFDPNMPAAVRIPAAGPVPVRYGAPAAPSYRPVHRAY</sequence>
<dbReference type="EMBL" id="BPQO01000007">
    <property type="protein sequence ID" value="GJD88672.1"/>
    <property type="molecule type" value="Genomic_DNA"/>
</dbReference>
<feature type="signal peptide" evidence="1">
    <location>
        <begin position="1"/>
        <end position="21"/>
    </location>
</feature>
<feature type="chain" id="PRO_5043416704" description="Phospholipase A2 domain-containing protein" evidence="1">
    <location>
        <begin position="22"/>
        <end position="145"/>
    </location>
</feature>
<reference evidence="2" key="1">
    <citation type="journal article" date="2016" name="Front. Microbiol.">
        <title>Genome Sequence of the Piezophilic, Mesophilic Sulfate-Reducing Bacterium Desulfovibrio indicus J2T.</title>
        <authorList>
            <person name="Cao J."/>
            <person name="Maignien L."/>
            <person name="Shao Z."/>
            <person name="Alain K."/>
            <person name="Jebbar M."/>
        </authorList>
    </citation>
    <scope>NUCLEOTIDE SEQUENCE</scope>
    <source>
        <strain evidence="2">DSM 16372</strain>
    </source>
</reference>
<comment type="caution">
    <text evidence="2">The sequence shown here is derived from an EMBL/GenBank/DDBJ whole genome shotgun (WGS) entry which is preliminary data.</text>
</comment>
<dbReference type="Proteomes" id="UP001055247">
    <property type="component" value="Unassembled WGS sequence"/>
</dbReference>
<keyword evidence="3" id="KW-1185">Reference proteome</keyword>
<keyword evidence="1" id="KW-0732">Signal</keyword>
<dbReference type="GO" id="GO:0050482">
    <property type="term" value="P:arachidonate secretion"/>
    <property type="evidence" value="ECO:0007669"/>
    <property type="project" value="InterPro"/>
</dbReference>
<dbReference type="GO" id="GO:0004623">
    <property type="term" value="F:phospholipase A2 activity"/>
    <property type="evidence" value="ECO:0007669"/>
    <property type="project" value="InterPro"/>
</dbReference>
<organism evidence="2 3">
    <name type="scientific">Methylobacterium hispanicum</name>
    <dbReference type="NCBI Taxonomy" id="270350"/>
    <lineage>
        <taxon>Bacteria</taxon>
        <taxon>Pseudomonadati</taxon>
        <taxon>Pseudomonadota</taxon>
        <taxon>Alphaproteobacteria</taxon>
        <taxon>Hyphomicrobiales</taxon>
        <taxon>Methylobacteriaceae</taxon>
        <taxon>Methylobacterium</taxon>
    </lineage>
</organism>
<protein>
    <recommendedName>
        <fullName evidence="4">Phospholipase A2 domain-containing protein</fullName>
    </recommendedName>
</protein>
<evidence type="ECO:0008006" key="4">
    <source>
        <dbReference type="Google" id="ProtNLM"/>
    </source>
</evidence>
<evidence type="ECO:0000256" key="1">
    <source>
        <dbReference type="SAM" id="SignalP"/>
    </source>
</evidence>
<proteinExistence type="predicted"/>
<dbReference type="SUPFAM" id="SSF48619">
    <property type="entry name" value="Phospholipase A2, PLA2"/>
    <property type="match status" value="1"/>
</dbReference>
<dbReference type="AlphaFoldDB" id="A0AAV4ZJU3"/>
<dbReference type="GO" id="GO:0006644">
    <property type="term" value="P:phospholipid metabolic process"/>
    <property type="evidence" value="ECO:0007669"/>
    <property type="project" value="InterPro"/>
</dbReference>
<dbReference type="RefSeq" id="WP_066921518.1">
    <property type="nucleotide sequence ID" value="NZ_BPQO01000007.1"/>
</dbReference>
<gene>
    <name evidence="2" type="ORF">BHAOGJBA_2193</name>
</gene>
<reference evidence="2" key="2">
    <citation type="submission" date="2021-08" db="EMBL/GenBank/DDBJ databases">
        <authorList>
            <person name="Tani A."/>
            <person name="Ola A."/>
            <person name="Ogura Y."/>
            <person name="Katsura K."/>
            <person name="Hayashi T."/>
        </authorList>
    </citation>
    <scope>NUCLEOTIDE SEQUENCE</scope>
    <source>
        <strain evidence="2">DSM 16372</strain>
    </source>
</reference>
<evidence type="ECO:0000313" key="2">
    <source>
        <dbReference type="EMBL" id="GJD88672.1"/>
    </source>
</evidence>